<dbReference type="PROSITE" id="PS50839">
    <property type="entry name" value="CHASE"/>
    <property type="match status" value="1"/>
</dbReference>
<keyword evidence="6" id="KW-0812">Transmembrane</keyword>
<dbReference type="SMART" id="SM00091">
    <property type="entry name" value="PAS"/>
    <property type="match status" value="3"/>
</dbReference>
<evidence type="ECO:0000256" key="10">
    <source>
        <dbReference type="ARBA" id="ARBA00023012"/>
    </source>
</evidence>
<keyword evidence="15" id="KW-0175">Coiled coil</keyword>
<dbReference type="SUPFAM" id="SSF47384">
    <property type="entry name" value="Homodimeric domain of signal transducing histidine kinase"/>
    <property type="match status" value="1"/>
</dbReference>
<dbReference type="GO" id="GO:0009927">
    <property type="term" value="F:histidine phosphotransfer kinase activity"/>
    <property type="evidence" value="ECO:0007669"/>
    <property type="project" value="TreeGrafter"/>
</dbReference>
<dbReference type="NCBIfam" id="TIGR00229">
    <property type="entry name" value="sensory_box"/>
    <property type="match status" value="2"/>
</dbReference>
<feature type="domain" description="PAS" evidence="18">
    <location>
        <begin position="657"/>
        <end position="697"/>
    </location>
</feature>
<dbReference type="SUPFAM" id="SSF55874">
    <property type="entry name" value="ATPase domain of HSP90 chaperone/DNA topoisomerase II/histidine kinase"/>
    <property type="match status" value="1"/>
</dbReference>
<feature type="region of interest" description="Disordered" evidence="16">
    <location>
        <begin position="1174"/>
        <end position="1206"/>
    </location>
</feature>
<dbReference type="InterPro" id="IPR000014">
    <property type="entry name" value="PAS"/>
</dbReference>
<evidence type="ECO:0000259" key="19">
    <source>
        <dbReference type="PROSITE" id="PS50113"/>
    </source>
</evidence>
<dbReference type="Pfam" id="PF13426">
    <property type="entry name" value="PAS_9"/>
    <property type="match status" value="1"/>
</dbReference>
<name>A0A848F3F5_9BURK</name>
<dbReference type="Pfam" id="PF00989">
    <property type="entry name" value="PAS"/>
    <property type="match status" value="1"/>
</dbReference>
<evidence type="ECO:0000256" key="16">
    <source>
        <dbReference type="SAM" id="MobiDB-lite"/>
    </source>
</evidence>
<dbReference type="FunFam" id="3.30.565.10:FF:000010">
    <property type="entry name" value="Sensor histidine kinase RcsC"/>
    <property type="match status" value="1"/>
</dbReference>
<evidence type="ECO:0000256" key="5">
    <source>
        <dbReference type="ARBA" id="ARBA00022679"/>
    </source>
</evidence>
<dbReference type="Gene3D" id="1.10.287.130">
    <property type="match status" value="1"/>
</dbReference>
<dbReference type="Pfam" id="PF08448">
    <property type="entry name" value="PAS_4"/>
    <property type="match status" value="1"/>
</dbReference>
<feature type="domain" description="PAS" evidence="18">
    <location>
        <begin position="347"/>
        <end position="418"/>
    </location>
</feature>
<dbReference type="InterPro" id="IPR003594">
    <property type="entry name" value="HATPase_dom"/>
</dbReference>
<dbReference type="GO" id="GO:0000155">
    <property type="term" value="F:phosphorelay sensor kinase activity"/>
    <property type="evidence" value="ECO:0007669"/>
    <property type="project" value="InterPro"/>
</dbReference>
<dbReference type="InterPro" id="IPR003018">
    <property type="entry name" value="GAF"/>
</dbReference>
<keyword evidence="22" id="KW-1185">Reference proteome</keyword>
<dbReference type="GO" id="GO:0005886">
    <property type="term" value="C:plasma membrane"/>
    <property type="evidence" value="ECO:0007669"/>
    <property type="project" value="TreeGrafter"/>
</dbReference>
<dbReference type="Gene3D" id="3.30.450.350">
    <property type="entry name" value="CHASE domain"/>
    <property type="match status" value="1"/>
</dbReference>
<comment type="function">
    <text evidence="13">Member of the two-component regulatory system BvgS/BvgA. Phosphorylates BvgA via a four-step phosphorelay in response to environmental signals.</text>
</comment>
<evidence type="ECO:0000256" key="3">
    <source>
        <dbReference type="ARBA" id="ARBA00012438"/>
    </source>
</evidence>
<dbReference type="Gene3D" id="3.30.450.20">
    <property type="entry name" value="PAS domain"/>
    <property type="match status" value="3"/>
</dbReference>
<dbReference type="InterPro" id="IPR006189">
    <property type="entry name" value="CHASE_dom"/>
</dbReference>
<evidence type="ECO:0000313" key="21">
    <source>
        <dbReference type="EMBL" id="NML13588.1"/>
    </source>
</evidence>
<evidence type="ECO:0000256" key="2">
    <source>
        <dbReference type="ARBA" id="ARBA00004370"/>
    </source>
</evidence>
<dbReference type="InterPro" id="IPR004358">
    <property type="entry name" value="Sig_transdc_His_kin-like_C"/>
</dbReference>
<evidence type="ECO:0000256" key="11">
    <source>
        <dbReference type="ARBA" id="ARBA00023026"/>
    </source>
</evidence>
<evidence type="ECO:0000256" key="4">
    <source>
        <dbReference type="ARBA" id="ARBA00022553"/>
    </source>
</evidence>
<dbReference type="SMART" id="SM00388">
    <property type="entry name" value="HisKA"/>
    <property type="match status" value="1"/>
</dbReference>
<evidence type="ECO:0000313" key="22">
    <source>
        <dbReference type="Proteomes" id="UP000574067"/>
    </source>
</evidence>
<keyword evidence="10" id="KW-0902">Two-component regulatory system</keyword>
<dbReference type="InterPro" id="IPR013656">
    <property type="entry name" value="PAS_4"/>
</dbReference>
<dbReference type="InterPro" id="IPR036890">
    <property type="entry name" value="HATPase_C_sf"/>
</dbReference>
<evidence type="ECO:0000256" key="12">
    <source>
        <dbReference type="ARBA" id="ARBA00023136"/>
    </source>
</evidence>
<evidence type="ECO:0000256" key="13">
    <source>
        <dbReference type="ARBA" id="ARBA00058004"/>
    </source>
</evidence>
<dbReference type="InterPro" id="IPR036097">
    <property type="entry name" value="HisK_dim/P_sf"/>
</dbReference>
<comment type="caution">
    <text evidence="21">The sequence shown here is derived from an EMBL/GenBank/DDBJ whole genome shotgun (WGS) entry which is preliminary data.</text>
</comment>
<evidence type="ECO:0000256" key="8">
    <source>
        <dbReference type="ARBA" id="ARBA00022777"/>
    </source>
</evidence>
<keyword evidence="9" id="KW-1133">Transmembrane helix</keyword>
<keyword evidence="11" id="KW-0843">Virulence</keyword>
<dbReference type="InterPro" id="IPR013767">
    <property type="entry name" value="PAS_fold"/>
</dbReference>
<dbReference type="SUPFAM" id="SSF55785">
    <property type="entry name" value="PYP-like sensor domain (PAS domain)"/>
    <property type="match status" value="3"/>
</dbReference>
<feature type="domain" description="PAC" evidence="19">
    <location>
        <begin position="421"/>
        <end position="473"/>
    </location>
</feature>
<dbReference type="GO" id="GO:0006355">
    <property type="term" value="P:regulation of DNA-templated transcription"/>
    <property type="evidence" value="ECO:0007669"/>
    <property type="project" value="InterPro"/>
</dbReference>
<evidence type="ECO:0000256" key="9">
    <source>
        <dbReference type="ARBA" id="ARBA00022989"/>
    </source>
</evidence>
<dbReference type="PRINTS" id="PR00344">
    <property type="entry name" value="BCTRLSENSOR"/>
</dbReference>
<dbReference type="Pfam" id="PF01590">
    <property type="entry name" value="GAF"/>
    <property type="match status" value="1"/>
</dbReference>
<dbReference type="InterPro" id="IPR000700">
    <property type="entry name" value="PAS-assoc_C"/>
</dbReference>
<dbReference type="PROSITE" id="PS50109">
    <property type="entry name" value="HIS_KIN"/>
    <property type="match status" value="1"/>
</dbReference>
<comment type="catalytic activity">
    <reaction evidence="1">
        <text>ATP + protein L-histidine = ADP + protein N-phospho-L-histidine.</text>
        <dbReference type="EC" id="2.7.13.3"/>
    </reaction>
</comment>
<dbReference type="Gene3D" id="3.30.565.10">
    <property type="entry name" value="Histidine kinase-like ATPase, C-terminal domain"/>
    <property type="match status" value="1"/>
</dbReference>
<dbReference type="EC" id="2.7.13.3" evidence="3"/>
<accession>A0A848F3F5</accession>
<dbReference type="PANTHER" id="PTHR43047:SF72">
    <property type="entry name" value="OSMOSENSING HISTIDINE PROTEIN KINASE SLN1"/>
    <property type="match status" value="1"/>
</dbReference>
<evidence type="ECO:0000256" key="7">
    <source>
        <dbReference type="ARBA" id="ARBA00022729"/>
    </source>
</evidence>
<gene>
    <name evidence="21" type="ORF">HHL10_01155</name>
</gene>
<dbReference type="Pfam" id="PF02518">
    <property type="entry name" value="HATPase_c"/>
    <property type="match status" value="1"/>
</dbReference>
<dbReference type="SMART" id="SM01079">
    <property type="entry name" value="CHASE"/>
    <property type="match status" value="1"/>
</dbReference>
<dbReference type="RefSeq" id="WP_169158503.1">
    <property type="nucleotide sequence ID" value="NZ_JABBFW010000001.1"/>
</dbReference>
<dbReference type="SUPFAM" id="SSF55781">
    <property type="entry name" value="GAF domain-like"/>
    <property type="match status" value="1"/>
</dbReference>
<sequence>MPTFRSRLHEWRWPLLVLALGLLAALAAAWSQQRDNELHLHEQLDAASERVADQLVRRLQSYEFGLIADRAAVLAAGSDDLALQHQSFQRFADTLPLQQHFPGARGIGFTRRVPHAQEADFVAAVRRATGQPGFRIHEVTPQLDRPAATPLPERYVVNFLAPPRGNEGALGLDVATGAVRREVLQAAMRSGEARLSAPLTLPQALDHPGRGLLLVLPVYARGVPSTQAEREALAIGWTFMPLVIDEVLRDFDLQDDSLGMALSDVSDPRAPQRFFAAAGWREAAPAALSHRVVLPLFGRRWQVDVQAQPAFVAQLHLRPPAAVAGSIVPLAVLLALLLYAVRRLYREHASLAALVQASHDAIVGHDAAGRVTSWNPAAERILGWTARQALGRDLFGLLAAPGMEPLLQRTRSQVLAGQSVPPFDARVRDAGGTVVPVSMSLVPIRDRAGRWLAAAATLRDMRDMREQRAAQAHILELNARLEEQVQRARLLLLLSEQLRDLGEPQAMVDAASAALAAHLRVAQVGYGEADAAQTQVTVHRDWNDGRIASAAGTWRMDNFGASLLAELRAGRSIAVPDVRQDPRINTPARLPAYERVGIRSLLLVPLVKQGGLVALLFIQDAQPRQWSPAEVTLAEQACERLWGAVERARAERALAAQEAHLSAVLEALPVGVLIADVQGRVTRDNAAHRALWGMGPETPSWERYGEWVGFWPDSGARIAAPEWAMARALRHGELVRDELVECQPFGGGPRRFYLANAAPIRDASGAIVGGVLAELDITERRQAQEQLRLSQEMFAAAFANNPAAILLTRLEDGVVLDLNDTCLRLMGESDRAAVIGRRRVRELWLQPEDSRRFVDQLRSQGTVRDWEQAFHNATDEVFHVQLSAQLLTLHGEAVVLTTVVDITARKQVEAQLQALNATLEQRVARRTAELAAARDAAEAANRAKSAFLATMSHEFRTPLNAVIGLSQLLVRMALPERALGFVRHIEQAGEQLLGLTNDVLDLSRIEAGEMRLECVPFELVPLLDAVHALLQPQAMAKGLDFEFEFAPTLPWALCGDPLRLRQVLINLLGNAIKFTAAGSVRLQVRPLAREPGRVTLRMDVVDTGIGIPAEAQQRIFEPFTQADSSTTRRFGGTGLGLSIVRRLVAMMGGTLELRSTPGAGSVFSVTLTLEVAEAGREERRDAPSPSLETASSAAPAAGAGGIGQES</sequence>
<dbReference type="CDD" id="cd00130">
    <property type="entry name" value="PAS"/>
    <property type="match status" value="1"/>
</dbReference>
<keyword evidence="7" id="KW-0732">Signal</keyword>
<evidence type="ECO:0000256" key="15">
    <source>
        <dbReference type="SAM" id="Coils"/>
    </source>
</evidence>
<keyword evidence="8" id="KW-0418">Kinase</keyword>
<dbReference type="CDD" id="cd16922">
    <property type="entry name" value="HATPase_EvgS-ArcB-TorS-like"/>
    <property type="match status" value="1"/>
</dbReference>
<keyword evidence="12" id="KW-0472">Membrane</keyword>
<dbReference type="InterPro" id="IPR005467">
    <property type="entry name" value="His_kinase_dom"/>
</dbReference>
<evidence type="ECO:0000256" key="6">
    <source>
        <dbReference type="ARBA" id="ARBA00022692"/>
    </source>
</evidence>
<dbReference type="InterPro" id="IPR029016">
    <property type="entry name" value="GAF-like_dom_sf"/>
</dbReference>
<dbReference type="SMART" id="SM00065">
    <property type="entry name" value="GAF"/>
    <property type="match status" value="1"/>
</dbReference>
<proteinExistence type="predicted"/>
<keyword evidence="5" id="KW-0808">Transferase</keyword>
<dbReference type="InterPro" id="IPR035965">
    <property type="entry name" value="PAS-like_dom_sf"/>
</dbReference>
<feature type="domain" description="PAC" evidence="19">
    <location>
        <begin position="733"/>
        <end position="789"/>
    </location>
</feature>
<keyword evidence="4" id="KW-0597">Phosphoprotein</keyword>
<evidence type="ECO:0000256" key="1">
    <source>
        <dbReference type="ARBA" id="ARBA00000085"/>
    </source>
</evidence>
<feature type="domain" description="CHASE" evidence="20">
    <location>
        <begin position="79"/>
        <end position="255"/>
    </location>
</feature>
<evidence type="ECO:0000256" key="14">
    <source>
        <dbReference type="ARBA" id="ARBA00070152"/>
    </source>
</evidence>
<evidence type="ECO:0000259" key="20">
    <source>
        <dbReference type="PROSITE" id="PS50839"/>
    </source>
</evidence>
<dbReference type="AlphaFoldDB" id="A0A848F3F5"/>
<dbReference type="PROSITE" id="PS50113">
    <property type="entry name" value="PAC"/>
    <property type="match status" value="2"/>
</dbReference>
<evidence type="ECO:0000259" key="17">
    <source>
        <dbReference type="PROSITE" id="PS50109"/>
    </source>
</evidence>
<dbReference type="InterPro" id="IPR003661">
    <property type="entry name" value="HisK_dim/P_dom"/>
</dbReference>
<feature type="compositionally biased region" description="Low complexity" evidence="16">
    <location>
        <begin position="1183"/>
        <end position="1197"/>
    </location>
</feature>
<dbReference type="Proteomes" id="UP000574067">
    <property type="component" value="Unassembled WGS sequence"/>
</dbReference>
<dbReference type="CDD" id="cd00082">
    <property type="entry name" value="HisKA"/>
    <property type="match status" value="1"/>
</dbReference>
<protein>
    <recommendedName>
        <fullName evidence="14">Virulence sensor protein BvgS</fullName>
        <ecNumber evidence="3">2.7.13.3</ecNumber>
    </recommendedName>
</protein>
<dbReference type="Gene3D" id="3.30.450.40">
    <property type="match status" value="1"/>
</dbReference>
<dbReference type="EMBL" id="JABBFW010000001">
    <property type="protein sequence ID" value="NML13588.1"/>
    <property type="molecule type" value="Genomic_DNA"/>
</dbReference>
<dbReference type="PROSITE" id="PS50112">
    <property type="entry name" value="PAS"/>
    <property type="match status" value="2"/>
</dbReference>
<reference evidence="21 22" key="1">
    <citation type="submission" date="2020-04" db="EMBL/GenBank/DDBJ databases">
        <title>Azohydromonas sp. isolated from soil.</title>
        <authorList>
            <person name="Dahal R.H."/>
        </authorList>
    </citation>
    <scope>NUCLEOTIDE SEQUENCE [LARGE SCALE GENOMIC DNA]</scope>
    <source>
        <strain evidence="21 22">G-1-1-14</strain>
    </source>
</reference>
<dbReference type="Pfam" id="PF00512">
    <property type="entry name" value="HisKA"/>
    <property type="match status" value="1"/>
</dbReference>
<comment type="subcellular location">
    <subcellularLocation>
        <location evidence="2">Membrane</location>
    </subcellularLocation>
</comment>
<evidence type="ECO:0000259" key="18">
    <source>
        <dbReference type="PROSITE" id="PS50112"/>
    </source>
</evidence>
<organism evidence="21 22">
    <name type="scientific">Azohydromonas caseinilytica</name>
    <dbReference type="NCBI Taxonomy" id="2728836"/>
    <lineage>
        <taxon>Bacteria</taxon>
        <taxon>Pseudomonadati</taxon>
        <taxon>Pseudomonadota</taxon>
        <taxon>Betaproteobacteria</taxon>
        <taxon>Burkholderiales</taxon>
        <taxon>Sphaerotilaceae</taxon>
        <taxon>Azohydromonas</taxon>
    </lineage>
</organism>
<dbReference type="SMART" id="SM00387">
    <property type="entry name" value="HATPase_c"/>
    <property type="match status" value="1"/>
</dbReference>
<dbReference type="InterPro" id="IPR042240">
    <property type="entry name" value="CHASE_sf"/>
</dbReference>
<feature type="coiled-coil region" evidence="15">
    <location>
        <begin position="905"/>
        <end position="936"/>
    </location>
</feature>
<dbReference type="PANTHER" id="PTHR43047">
    <property type="entry name" value="TWO-COMPONENT HISTIDINE PROTEIN KINASE"/>
    <property type="match status" value="1"/>
</dbReference>
<feature type="domain" description="Histidine kinase" evidence="17">
    <location>
        <begin position="950"/>
        <end position="1171"/>
    </location>
</feature>
<dbReference type="Pfam" id="PF03924">
    <property type="entry name" value="CHASE"/>
    <property type="match status" value="1"/>
</dbReference>